<feature type="compositionally biased region" description="Basic and acidic residues" evidence="1">
    <location>
        <begin position="158"/>
        <end position="167"/>
    </location>
</feature>
<feature type="region of interest" description="Disordered" evidence="1">
    <location>
        <begin position="535"/>
        <end position="573"/>
    </location>
</feature>
<feature type="compositionally biased region" description="Low complexity" evidence="1">
    <location>
        <begin position="7"/>
        <end position="27"/>
    </location>
</feature>
<feature type="domain" description="Myb-like DNA-binding" evidence="2">
    <location>
        <begin position="33"/>
        <end position="81"/>
    </location>
</feature>
<evidence type="ECO:0000259" key="2">
    <source>
        <dbReference type="Pfam" id="PF22980"/>
    </source>
</evidence>
<feature type="compositionally biased region" description="Gly residues" evidence="1">
    <location>
        <begin position="551"/>
        <end position="560"/>
    </location>
</feature>
<name>A0A162MN51_9HYPO</name>
<organism evidence="3 4">
    <name type="scientific">Niveomyces insectorum RCEF 264</name>
    <dbReference type="NCBI Taxonomy" id="1081102"/>
    <lineage>
        <taxon>Eukaryota</taxon>
        <taxon>Fungi</taxon>
        <taxon>Dikarya</taxon>
        <taxon>Ascomycota</taxon>
        <taxon>Pezizomycotina</taxon>
        <taxon>Sordariomycetes</taxon>
        <taxon>Hypocreomycetidae</taxon>
        <taxon>Hypocreales</taxon>
        <taxon>Cordycipitaceae</taxon>
        <taxon>Niveomyces</taxon>
    </lineage>
</organism>
<reference evidence="3 4" key="1">
    <citation type="journal article" date="2016" name="Genome Biol. Evol.">
        <title>Divergent and convergent evolution of fungal pathogenicity.</title>
        <authorList>
            <person name="Shang Y."/>
            <person name="Xiao G."/>
            <person name="Zheng P."/>
            <person name="Cen K."/>
            <person name="Zhan S."/>
            <person name="Wang C."/>
        </authorList>
    </citation>
    <scope>NUCLEOTIDE SEQUENCE [LARGE SCALE GENOMIC DNA]</scope>
    <source>
        <strain evidence="3 4">RCEF 264</strain>
    </source>
</reference>
<dbReference type="Pfam" id="PF22980">
    <property type="entry name" value="Myb_DNA-bind_8"/>
    <property type="match status" value="1"/>
</dbReference>
<feature type="region of interest" description="Disordered" evidence="1">
    <location>
        <begin position="100"/>
        <end position="274"/>
    </location>
</feature>
<feature type="region of interest" description="Disordered" evidence="1">
    <location>
        <begin position="399"/>
        <end position="424"/>
    </location>
</feature>
<proteinExistence type="predicted"/>
<evidence type="ECO:0000313" key="4">
    <source>
        <dbReference type="Proteomes" id="UP000076874"/>
    </source>
</evidence>
<feature type="compositionally biased region" description="Basic and acidic residues" evidence="1">
    <location>
        <begin position="188"/>
        <end position="202"/>
    </location>
</feature>
<dbReference type="OrthoDB" id="3944408at2759"/>
<feature type="compositionally biased region" description="Basic residues" evidence="1">
    <location>
        <begin position="140"/>
        <end position="157"/>
    </location>
</feature>
<feature type="compositionally biased region" description="Low complexity" evidence="1">
    <location>
        <begin position="100"/>
        <end position="118"/>
    </location>
</feature>
<feature type="region of interest" description="Disordered" evidence="1">
    <location>
        <begin position="1"/>
        <end position="27"/>
    </location>
</feature>
<dbReference type="AlphaFoldDB" id="A0A162MN51"/>
<protein>
    <recommendedName>
        <fullName evidence="2">Myb-like DNA-binding domain-containing protein</fullName>
    </recommendedName>
</protein>
<sequence length="573" mass="59200">MGPKSHAGSAGNGTTAPATAGSNSGSTANKAMARLLYAVLKQKSLKDIDWNKVARDPVLLEEISNGHAARMRYARFRAAVENPKNNTARIAGRGYGVPTAGSTTTAAATTTTTTPGTAKCAAKNTNRAPSSSSSATLKFKVTKPKRDTKKTQHHALRIKQEEAGNEEKTDEEEEAVEMGRGHGYGGDGGEHDGVQDRADPGPDHGNSGTVAAAGPSTLGPLSGDSDKLTARTASVPTTTTTRTRKRLPGAPLRARTANPPPAVAALPRDPSSTPSPLLPQTGFPPLAALSLFATASYPSVHLGGGGGGGGEDALSAAVMMRHHSAGSGVADRIQQPAVRTSRMLTPCSDVDHLQHEQPQQQPPTTRETTTATNTFDFAMATASTAAAAAAHYARQQDAHNCRNGNTGSGHGQGSPPKDVTHGLPGWLATPFSSPQLGVPLHNFELLPYALGAPDGMAGFVAGSGSEFGTLAGSPSPELPAGPAGFPQNQQQRLQHHQQQQLLAVSGQSMPHQPPPANLLTHALLKHASGWNTMIGQGNGYEHHDDGSAPGDEGGCRGGTDAGSHLVRHHHHSL</sequence>
<dbReference type="InterPro" id="IPR054505">
    <property type="entry name" value="Myb_DNA-bind_8"/>
</dbReference>
<gene>
    <name evidence="3" type="ORF">SPI_03047</name>
</gene>
<dbReference type="STRING" id="1081102.A0A162MN51"/>
<accession>A0A162MN51</accession>
<feature type="compositionally biased region" description="Polar residues" evidence="1">
    <location>
        <begin position="123"/>
        <end position="136"/>
    </location>
</feature>
<dbReference type="Proteomes" id="UP000076874">
    <property type="component" value="Unassembled WGS sequence"/>
</dbReference>
<feature type="compositionally biased region" description="Low complexity" evidence="1">
    <location>
        <begin position="230"/>
        <end position="241"/>
    </location>
</feature>
<evidence type="ECO:0000313" key="3">
    <source>
        <dbReference type="EMBL" id="OAA64400.1"/>
    </source>
</evidence>
<evidence type="ECO:0000256" key="1">
    <source>
        <dbReference type="SAM" id="MobiDB-lite"/>
    </source>
</evidence>
<keyword evidence="4" id="KW-1185">Reference proteome</keyword>
<dbReference type="EMBL" id="AZHD01000004">
    <property type="protein sequence ID" value="OAA64400.1"/>
    <property type="molecule type" value="Genomic_DNA"/>
</dbReference>
<comment type="caution">
    <text evidence="3">The sequence shown here is derived from an EMBL/GenBank/DDBJ whole genome shotgun (WGS) entry which is preliminary data.</text>
</comment>